<sequence length="164" mass="17935">MTSYFFGISRKEGFTMVELLVVIAIIGVLATLIIITFTDSRIKARDAQRKLDFQEIRKAIELYRTDNGGLPPLSGSCGGGVCTSNSGLNWIPGLAPTFIPAVSVDPVNNTTWRYKYTQSNDDYELDAALEHFSNNRDELNDGGDCATRYEVGSDTGLNLLPCAS</sequence>
<dbReference type="Proteomes" id="UP000177152">
    <property type="component" value="Unassembled WGS sequence"/>
</dbReference>
<dbReference type="InterPro" id="IPR012902">
    <property type="entry name" value="N_methyl_site"/>
</dbReference>
<evidence type="ECO:0000256" key="2">
    <source>
        <dbReference type="SAM" id="Phobius"/>
    </source>
</evidence>
<proteinExistence type="predicted"/>
<keyword evidence="1" id="KW-0488">Methylation</keyword>
<accession>A0A1G2K386</accession>
<gene>
    <name evidence="3" type="ORF">A2633_05160</name>
</gene>
<dbReference type="GO" id="GO:0015627">
    <property type="term" value="C:type II protein secretion system complex"/>
    <property type="evidence" value="ECO:0007669"/>
    <property type="project" value="InterPro"/>
</dbReference>
<dbReference type="Pfam" id="PF07963">
    <property type="entry name" value="N_methyl"/>
    <property type="match status" value="1"/>
</dbReference>
<protein>
    <recommendedName>
        <fullName evidence="5">Type II secretion system protein GspG C-terminal domain-containing protein</fullName>
    </recommendedName>
</protein>
<dbReference type="SUPFAM" id="SSF54523">
    <property type="entry name" value="Pili subunits"/>
    <property type="match status" value="1"/>
</dbReference>
<keyword evidence="2" id="KW-1133">Transmembrane helix</keyword>
<dbReference type="Gene3D" id="3.30.700.10">
    <property type="entry name" value="Glycoprotein, Type 4 Pilin"/>
    <property type="match status" value="1"/>
</dbReference>
<reference evidence="3 4" key="1">
    <citation type="journal article" date="2016" name="Nat. Commun.">
        <title>Thousands of microbial genomes shed light on interconnected biogeochemical processes in an aquifer system.</title>
        <authorList>
            <person name="Anantharaman K."/>
            <person name="Brown C.T."/>
            <person name="Hug L.A."/>
            <person name="Sharon I."/>
            <person name="Castelle C.J."/>
            <person name="Probst A.J."/>
            <person name="Thomas B.C."/>
            <person name="Singh A."/>
            <person name="Wilkins M.J."/>
            <person name="Karaoz U."/>
            <person name="Brodie E.L."/>
            <person name="Williams K.H."/>
            <person name="Hubbard S.S."/>
            <person name="Banfield J.F."/>
        </authorList>
    </citation>
    <scope>NUCLEOTIDE SEQUENCE [LARGE SCALE GENOMIC DNA]</scope>
</reference>
<organism evidence="3 4">
    <name type="scientific">Candidatus Sungbacteria bacterium RIFCSPHIGHO2_01_FULL_47_32</name>
    <dbReference type="NCBI Taxonomy" id="1802264"/>
    <lineage>
        <taxon>Bacteria</taxon>
        <taxon>Candidatus Sungiibacteriota</taxon>
    </lineage>
</organism>
<dbReference type="InterPro" id="IPR000983">
    <property type="entry name" value="Bac_GSPG_pilin"/>
</dbReference>
<evidence type="ECO:0000313" key="3">
    <source>
        <dbReference type="EMBL" id="OGZ93876.1"/>
    </source>
</evidence>
<dbReference type="EMBL" id="MHQC01000047">
    <property type="protein sequence ID" value="OGZ93876.1"/>
    <property type="molecule type" value="Genomic_DNA"/>
</dbReference>
<dbReference type="PANTHER" id="PTHR30093">
    <property type="entry name" value="GENERAL SECRETION PATHWAY PROTEIN G"/>
    <property type="match status" value="1"/>
</dbReference>
<dbReference type="GO" id="GO:0015628">
    <property type="term" value="P:protein secretion by the type II secretion system"/>
    <property type="evidence" value="ECO:0007669"/>
    <property type="project" value="InterPro"/>
</dbReference>
<feature type="transmembrane region" description="Helical" evidence="2">
    <location>
        <begin position="20"/>
        <end position="40"/>
    </location>
</feature>
<evidence type="ECO:0008006" key="5">
    <source>
        <dbReference type="Google" id="ProtNLM"/>
    </source>
</evidence>
<dbReference type="PRINTS" id="PR00813">
    <property type="entry name" value="BCTERIALGSPG"/>
</dbReference>
<evidence type="ECO:0000256" key="1">
    <source>
        <dbReference type="ARBA" id="ARBA00022481"/>
    </source>
</evidence>
<dbReference type="NCBIfam" id="TIGR02532">
    <property type="entry name" value="IV_pilin_GFxxxE"/>
    <property type="match status" value="1"/>
</dbReference>
<evidence type="ECO:0000313" key="4">
    <source>
        <dbReference type="Proteomes" id="UP000177152"/>
    </source>
</evidence>
<keyword evidence="2" id="KW-0812">Transmembrane</keyword>
<keyword evidence="2" id="KW-0472">Membrane</keyword>
<comment type="caution">
    <text evidence="3">The sequence shown here is derived from an EMBL/GenBank/DDBJ whole genome shotgun (WGS) entry which is preliminary data.</text>
</comment>
<dbReference type="AlphaFoldDB" id="A0A1G2K386"/>
<dbReference type="InterPro" id="IPR045584">
    <property type="entry name" value="Pilin-like"/>
</dbReference>
<name>A0A1G2K386_9BACT</name>